<evidence type="ECO:0000256" key="6">
    <source>
        <dbReference type="ARBA" id="ARBA00022692"/>
    </source>
</evidence>
<keyword evidence="13 14" id="KW-0998">Cell outer membrane</keyword>
<dbReference type="InterPro" id="IPR000531">
    <property type="entry name" value="Beta-barrel_TonB"/>
</dbReference>
<comment type="subcellular location">
    <subcellularLocation>
        <location evidence="1 14">Cell outer membrane</location>
        <topology evidence="1 14">Multi-pass membrane protein</topology>
    </subcellularLocation>
</comment>
<dbReference type="InterPro" id="IPR039426">
    <property type="entry name" value="TonB-dep_rcpt-like"/>
</dbReference>
<evidence type="ECO:0000256" key="8">
    <source>
        <dbReference type="ARBA" id="ARBA00023004"/>
    </source>
</evidence>
<keyword evidence="12 19" id="KW-0675">Receptor</keyword>
<dbReference type="EMBL" id="UFQQ01000002">
    <property type="protein sequence ID" value="SSW89357.1"/>
    <property type="molecule type" value="Genomic_DNA"/>
</dbReference>
<name>A0A336JI50_9BRAD</name>
<organism evidence="20 21">
    <name type="scientific">Rhodopseudomonas pentothenatexigens</name>
    <dbReference type="NCBI Taxonomy" id="999699"/>
    <lineage>
        <taxon>Bacteria</taxon>
        <taxon>Pseudomonadati</taxon>
        <taxon>Pseudomonadota</taxon>
        <taxon>Alphaproteobacteria</taxon>
        <taxon>Hyphomicrobiales</taxon>
        <taxon>Nitrobacteraceae</taxon>
        <taxon>Rhodopseudomonas</taxon>
    </lineage>
</organism>
<proteinExistence type="inferred from homology"/>
<keyword evidence="5" id="KW-0410">Iron transport</keyword>
<dbReference type="FunFam" id="2.40.170.20:FF:000005">
    <property type="entry name" value="TonB-dependent siderophore receptor"/>
    <property type="match status" value="1"/>
</dbReference>
<dbReference type="RefSeq" id="WP_114356487.1">
    <property type="nucleotide sequence ID" value="NZ_QRDT01000002.1"/>
</dbReference>
<evidence type="ECO:0000256" key="3">
    <source>
        <dbReference type="ARBA" id="ARBA00022448"/>
    </source>
</evidence>
<dbReference type="GO" id="GO:0038023">
    <property type="term" value="F:signaling receptor activity"/>
    <property type="evidence" value="ECO:0007669"/>
    <property type="project" value="InterPro"/>
</dbReference>
<keyword evidence="8" id="KW-0408">Iron</keyword>
<keyword evidence="9" id="KW-0406">Ion transport</keyword>
<dbReference type="Gene3D" id="2.170.130.10">
    <property type="entry name" value="TonB-dependent receptor, plug domain"/>
    <property type="match status" value="1"/>
</dbReference>
<dbReference type="InterPro" id="IPR012910">
    <property type="entry name" value="Plug_dom"/>
</dbReference>
<keyword evidence="22" id="KW-1185">Reference proteome</keyword>
<dbReference type="InterPro" id="IPR036942">
    <property type="entry name" value="Beta-barrel_TonB_sf"/>
</dbReference>
<evidence type="ECO:0000256" key="12">
    <source>
        <dbReference type="ARBA" id="ARBA00023170"/>
    </source>
</evidence>
<gene>
    <name evidence="19" type="ORF">BJ125_102166</name>
    <name evidence="20" type="ORF">SAMN05892882_102166</name>
</gene>
<feature type="domain" description="TonB-dependent receptor-like beta-barrel" evidence="17">
    <location>
        <begin position="284"/>
        <end position="722"/>
    </location>
</feature>
<dbReference type="NCBIfam" id="TIGR01783">
    <property type="entry name" value="TonB-siderophor"/>
    <property type="match status" value="1"/>
</dbReference>
<dbReference type="Proteomes" id="UP000252631">
    <property type="component" value="Unassembled WGS sequence"/>
</dbReference>
<dbReference type="GO" id="GO:0015344">
    <property type="term" value="F:siderophore uptake transmembrane transporter activity"/>
    <property type="evidence" value="ECO:0007669"/>
    <property type="project" value="TreeGrafter"/>
</dbReference>
<dbReference type="PROSITE" id="PS52016">
    <property type="entry name" value="TONB_DEPENDENT_REC_3"/>
    <property type="match status" value="1"/>
</dbReference>
<evidence type="ECO:0000256" key="10">
    <source>
        <dbReference type="ARBA" id="ARBA00023077"/>
    </source>
</evidence>
<evidence type="ECO:0000256" key="11">
    <source>
        <dbReference type="ARBA" id="ARBA00023136"/>
    </source>
</evidence>
<dbReference type="FunFam" id="2.170.130.10:FF:000001">
    <property type="entry name" value="Catecholate siderophore TonB-dependent receptor"/>
    <property type="match status" value="1"/>
</dbReference>
<keyword evidence="7" id="KW-0732">Signal</keyword>
<keyword evidence="10 15" id="KW-0798">TonB box</keyword>
<reference evidence="19 22" key="2">
    <citation type="submission" date="2018-07" db="EMBL/GenBank/DDBJ databases">
        <title>Genomic Encyclopedia of Archaeal and Bacterial Type Strains, Phase II (KMG-II): from individual species to whole genera.</title>
        <authorList>
            <person name="Goeker M."/>
        </authorList>
    </citation>
    <scope>NUCLEOTIDE SEQUENCE [LARGE SCALE GENOMIC DNA]</scope>
    <source>
        <strain evidence="19 22">JA575</strain>
    </source>
</reference>
<comment type="similarity">
    <text evidence="2 14 15">Belongs to the TonB-dependent receptor family.</text>
</comment>
<dbReference type="InterPro" id="IPR010105">
    <property type="entry name" value="TonB_sidphr_rcpt"/>
</dbReference>
<reference evidence="20 21" key="1">
    <citation type="submission" date="2017-08" db="EMBL/GenBank/DDBJ databases">
        <authorList>
            <person name="de Groot N.N."/>
        </authorList>
    </citation>
    <scope>NUCLEOTIDE SEQUENCE [LARGE SCALE GENOMIC DNA]</scope>
    <source>
        <strain evidence="20 21">JA575</strain>
    </source>
</reference>
<accession>A0A336JI50</accession>
<dbReference type="InterPro" id="IPR037066">
    <property type="entry name" value="Plug_dom_sf"/>
</dbReference>
<dbReference type="EMBL" id="QRDT01000002">
    <property type="protein sequence ID" value="RED41997.1"/>
    <property type="molecule type" value="Genomic_DNA"/>
</dbReference>
<evidence type="ECO:0000256" key="4">
    <source>
        <dbReference type="ARBA" id="ARBA00022452"/>
    </source>
</evidence>
<evidence type="ECO:0000256" key="16">
    <source>
        <dbReference type="SAM" id="MobiDB-lite"/>
    </source>
</evidence>
<evidence type="ECO:0000256" key="2">
    <source>
        <dbReference type="ARBA" id="ARBA00009810"/>
    </source>
</evidence>
<evidence type="ECO:0000256" key="7">
    <source>
        <dbReference type="ARBA" id="ARBA00022729"/>
    </source>
</evidence>
<evidence type="ECO:0000313" key="21">
    <source>
        <dbReference type="Proteomes" id="UP000252631"/>
    </source>
</evidence>
<evidence type="ECO:0000256" key="13">
    <source>
        <dbReference type="ARBA" id="ARBA00023237"/>
    </source>
</evidence>
<keyword evidence="6 14" id="KW-0812">Transmembrane</keyword>
<evidence type="ECO:0000313" key="20">
    <source>
        <dbReference type="EMBL" id="SSW89357.1"/>
    </source>
</evidence>
<dbReference type="Gene3D" id="2.40.170.20">
    <property type="entry name" value="TonB-dependent receptor, beta-barrel domain"/>
    <property type="match status" value="1"/>
</dbReference>
<evidence type="ECO:0000313" key="22">
    <source>
        <dbReference type="Proteomes" id="UP000256343"/>
    </source>
</evidence>
<evidence type="ECO:0000256" key="15">
    <source>
        <dbReference type="RuleBase" id="RU003357"/>
    </source>
</evidence>
<dbReference type="Pfam" id="PF00593">
    <property type="entry name" value="TonB_dep_Rec_b-barrel"/>
    <property type="match status" value="1"/>
</dbReference>
<feature type="domain" description="TonB-dependent receptor plug" evidence="18">
    <location>
        <begin position="102"/>
        <end position="208"/>
    </location>
</feature>
<evidence type="ECO:0000256" key="1">
    <source>
        <dbReference type="ARBA" id="ARBA00004571"/>
    </source>
</evidence>
<keyword evidence="11 14" id="KW-0472">Membrane</keyword>
<dbReference type="CDD" id="cd01347">
    <property type="entry name" value="ligand_gated_channel"/>
    <property type="match status" value="1"/>
</dbReference>
<keyword evidence="3 14" id="KW-0813">Transport</keyword>
<dbReference type="AlphaFoldDB" id="A0A336JI50"/>
<feature type="region of interest" description="Disordered" evidence="16">
    <location>
        <begin position="46"/>
        <end position="78"/>
    </location>
</feature>
<evidence type="ECO:0000256" key="5">
    <source>
        <dbReference type="ARBA" id="ARBA00022496"/>
    </source>
</evidence>
<dbReference type="GO" id="GO:0009279">
    <property type="term" value="C:cell outer membrane"/>
    <property type="evidence" value="ECO:0007669"/>
    <property type="project" value="UniProtKB-SubCell"/>
</dbReference>
<evidence type="ECO:0000256" key="14">
    <source>
        <dbReference type="PROSITE-ProRule" id="PRU01360"/>
    </source>
</evidence>
<dbReference type="PANTHER" id="PTHR32552">
    <property type="entry name" value="FERRICHROME IRON RECEPTOR-RELATED"/>
    <property type="match status" value="1"/>
</dbReference>
<dbReference type="GO" id="GO:0015891">
    <property type="term" value="P:siderophore transport"/>
    <property type="evidence" value="ECO:0007669"/>
    <property type="project" value="InterPro"/>
</dbReference>
<dbReference type="Pfam" id="PF07715">
    <property type="entry name" value="Plug"/>
    <property type="match status" value="1"/>
</dbReference>
<dbReference type="Proteomes" id="UP000256343">
    <property type="component" value="Unassembled WGS sequence"/>
</dbReference>
<dbReference type="SUPFAM" id="SSF56935">
    <property type="entry name" value="Porins"/>
    <property type="match status" value="1"/>
</dbReference>
<evidence type="ECO:0000256" key="9">
    <source>
        <dbReference type="ARBA" id="ARBA00023065"/>
    </source>
</evidence>
<evidence type="ECO:0000259" key="17">
    <source>
        <dbReference type="Pfam" id="PF00593"/>
    </source>
</evidence>
<dbReference type="PANTHER" id="PTHR32552:SF68">
    <property type="entry name" value="FERRICHROME OUTER MEMBRANE TRANSPORTER_PHAGE RECEPTOR"/>
    <property type="match status" value="1"/>
</dbReference>
<keyword evidence="4 14" id="KW-1134">Transmembrane beta strand</keyword>
<evidence type="ECO:0000259" key="18">
    <source>
        <dbReference type="Pfam" id="PF07715"/>
    </source>
</evidence>
<evidence type="ECO:0000313" key="19">
    <source>
        <dbReference type="EMBL" id="RED41997.1"/>
    </source>
</evidence>
<protein>
    <submittedName>
        <fullName evidence="20">Iron complex outermembrane recepter protein</fullName>
    </submittedName>
    <submittedName>
        <fullName evidence="19">Iron complex outermembrane receptor protein</fullName>
    </submittedName>
</protein>
<sequence length="753" mass="81689">MGNENKIAAGVAIALSLSGGSEVLAQSAREASVALPPVTVQPAERRAVRRAPPAPAAQRAVPTRTSAREQAAPAARPVNVSNTSDRYVARTTATATKTDTPVLETPQSISTVTRRQMDDQNVQTVANALRYSAGVLSDADTNSRYDSVFIRGFGAFGTATNYVSFLDGLKLPRGQAFANTAIDPFLLDRVEVLKGPSAVLYGQTSPGGLVNQISRMPSAVPYNEVRVEGGSYGRFQSGVTSQGALDKDGHWLYSLSAIGRSSGTRYDNVDEQRFAVAPALTWSPDMDTRFTIQSYYQKDPKGGYFNSLYPTSLAPLQYRPYLNSKLNVGDPGFDSFEREQYGIGYQFDKRLNEVVSVKSSLRYSHVDVDFKSLQMNAPLTATGTIPRWALRSIEDVGGLSTDNRVQFDFATGALQHKIITGVDYQNTLSNWTYQLGGATSLDVVNPQYNQPVGPLASLIDSGQKLTQTGLYAQDQISLGGWRATLGVRHDWAEQSTESRLAGSRSNQSDDKTTYRAGLLYLLDNGVAPYVSYSTSFEPVTGVGADGQPFIPTTAEQYEGGIKYQPTFLPILFTASVFDIRQQNVLTPSTVPGFNVQQGEIRSKGVELEARGNVTDSLELIGALTFLDTRVAKSTTVSIIGNRPQAVPDFFGSMWANYTFRSGPVSGLTFGGGIRHVGASYGDDANTLRTPAYTVVDAALKYDLANVAPSLKGTTLTLNVNNLFDKEYYSSCSSGFYCQFGNRRTVLAGIRYRW</sequence>
<dbReference type="OrthoDB" id="9760333at2"/>